<dbReference type="Proteomes" id="UP000192247">
    <property type="component" value="Unassembled WGS sequence"/>
</dbReference>
<dbReference type="EMBL" id="MNPL01010842">
    <property type="protein sequence ID" value="OQR72903.1"/>
    <property type="molecule type" value="Genomic_DNA"/>
</dbReference>
<dbReference type="InParanoid" id="A0A1V9XHN4"/>
<dbReference type="InterPro" id="IPR047288">
    <property type="entry name" value="Tudor_SGF29_rpt1"/>
</dbReference>
<feature type="domain" description="SGF29 C-terminal" evidence="1">
    <location>
        <begin position="160"/>
        <end position="263"/>
    </location>
</feature>
<keyword evidence="3" id="KW-1185">Reference proteome</keyword>
<dbReference type="PROSITE" id="PS51518">
    <property type="entry name" value="SGF29_C"/>
    <property type="match status" value="1"/>
</dbReference>
<name>A0A1V9XHN4_9ACAR</name>
<dbReference type="GO" id="GO:0016740">
    <property type="term" value="F:transferase activity"/>
    <property type="evidence" value="ECO:0007669"/>
    <property type="project" value="UniProtKB-KW"/>
</dbReference>
<dbReference type="PANTHER" id="PTHR21539:SF0">
    <property type="entry name" value="SAGA-ASSOCIATED FACTOR 29"/>
    <property type="match status" value="1"/>
</dbReference>
<sequence>MNRPGAPADHLPVGAGAGAGGVAFGGDRLQELTTLLGQVAARRAQSQRGVEAVVKARERATLEKKLLSSTKSKLKGYYRSAIDDCEQEENSLRRSLSIIQDIQTTSWAKRSTQRTDRPQGALRRGAQMQLLRMWAMQLPLWVPSNCEKPPPLCGAIPAEPNYVAKVEDMVAALVKNTDSGESTEEDENWILAKVSHYNPTSCKYEVDDIDVEGRERHLVSRRRVIPLPLLRANPITHPEAIFPKGTLVNALYPQTTCFYRCVL</sequence>
<keyword evidence="2" id="KW-0808">Transferase</keyword>
<comment type="caution">
    <text evidence="2">The sequence shown here is derived from an EMBL/GenBank/DDBJ whole genome shotgun (WGS) entry which is preliminary data.</text>
</comment>
<dbReference type="CDD" id="cd20393">
    <property type="entry name" value="Tudor_SGF29_rpt1"/>
    <property type="match status" value="1"/>
</dbReference>
<dbReference type="FunCoup" id="A0A1V9XHN4">
    <property type="interactions" value="424"/>
</dbReference>
<protein>
    <submittedName>
        <fullName evidence="2">Histone acetyltransferase SAGA associated factor SGF29-like</fullName>
    </submittedName>
</protein>
<evidence type="ECO:0000259" key="1">
    <source>
        <dbReference type="PROSITE" id="PS51518"/>
    </source>
</evidence>
<dbReference type="AlphaFoldDB" id="A0A1V9XHN4"/>
<evidence type="ECO:0000313" key="2">
    <source>
        <dbReference type="EMBL" id="OQR72903.1"/>
    </source>
</evidence>
<dbReference type="PANTHER" id="PTHR21539">
    <property type="entry name" value="SAGA-ASSOCIATED FACTOR 29"/>
    <property type="match status" value="1"/>
</dbReference>
<proteinExistence type="predicted"/>
<accession>A0A1V9XHN4</accession>
<dbReference type="GO" id="GO:0000124">
    <property type="term" value="C:SAGA complex"/>
    <property type="evidence" value="ECO:0007669"/>
    <property type="project" value="InterPro"/>
</dbReference>
<organism evidence="2 3">
    <name type="scientific">Tropilaelaps mercedesae</name>
    <dbReference type="NCBI Taxonomy" id="418985"/>
    <lineage>
        <taxon>Eukaryota</taxon>
        <taxon>Metazoa</taxon>
        <taxon>Ecdysozoa</taxon>
        <taxon>Arthropoda</taxon>
        <taxon>Chelicerata</taxon>
        <taxon>Arachnida</taxon>
        <taxon>Acari</taxon>
        <taxon>Parasitiformes</taxon>
        <taxon>Mesostigmata</taxon>
        <taxon>Gamasina</taxon>
        <taxon>Dermanyssoidea</taxon>
        <taxon>Laelapidae</taxon>
        <taxon>Tropilaelaps</taxon>
    </lineage>
</organism>
<reference evidence="2 3" key="1">
    <citation type="journal article" date="2017" name="Gigascience">
        <title>Draft genome of the honey bee ectoparasitic mite, Tropilaelaps mercedesae, is shaped by the parasitic life history.</title>
        <authorList>
            <person name="Dong X."/>
            <person name="Armstrong S.D."/>
            <person name="Xia D."/>
            <person name="Makepeace B.L."/>
            <person name="Darby A.C."/>
            <person name="Kadowaki T."/>
        </authorList>
    </citation>
    <scope>NUCLEOTIDE SEQUENCE [LARGE SCALE GENOMIC DNA]</scope>
    <source>
        <strain evidence="2">Wuxi-XJTLU</strain>
    </source>
</reference>
<evidence type="ECO:0000313" key="3">
    <source>
        <dbReference type="Proteomes" id="UP000192247"/>
    </source>
</evidence>
<dbReference type="InterPro" id="IPR010750">
    <property type="entry name" value="SGF29_tudor-like_dom"/>
</dbReference>
<dbReference type="OrthoDB" id="10265994at2759"/>
<dbReference type="STRING" id="418985.A0A1V9XHN4"/>
<dbReference type="InterPro" id="IPR037802">
    <property type="entry name" value="SGF29"/>
</dbReference>
<gene>
    <name evidence="2" type="ORF">BIW11_10082</name>
</gene>
<dbReference type="Pfam" id="PF07039">
    <property type="entry name" value="SGF29_Tudor"/>
    <property type="match status" value="1"/>
</dbReference>
<dbReference type="FunFam" id="2.30.30.140:FF:000026">
    <property type="entry name" value="SAGA-associated factor 29 homolog"/>
    <property type="match status" value="1"/>
</dbReference>
<dbReference type="Gene3D" id="2.30.30.140">
    <property type="match status" value="2"/>
</dbReference>